<evidence type="ECO:0000256" key="8">
    <source>
        <dbReference type="ARBA" id="ARBA00023002"/>
    </source>
</evidence>
<evidence type="ECO:0000256" key="6">
    <source>
        <dbReference type="ARBA" id="ARBA00022723"/>
    </source>
</evidence>
<dbReference type="EMBL" id="FN596531">
    <property type="protein sequence ID" value="CBI38409.3"/>
    <property type="molecule type" value="Genomic_DNA"/>
</dbReference>
<dbReference type="PANTHER" id="PTHR24286:SF305">
    <property type="entry name" value="CYTOCHROME P450 708A2"/>
    <property type="match status" value="1"/>
</dbReference>
<keyword evidence="8 13" id="KW-0560">Oxidoreductase</keyword>
<dbReference type="Gene3D" id="1.10.630.10">
    <property type="entry name" value="Cytochrome P450"/>
    <property type="match status" value="1"/>
</dbReference>
<dbReference type="OMA" id="INERCNT"/>
<evidence type="ECO:0000256" key="1">
    <source>
        <dbReference type="ARBA" id="ARBA00001971"/>
    </source>
</evidence>
<dbReference type="GO" id="GO:0016705">
    <property type="term" value="F:oxidoreductase activity, acting on paired donors, with incorporation or reduction of molecular oxygen"/>
    <property type="evidence" value="ECO:0007669"/>
    <property type="project" value="InterPro"/>
</dbReference>
<evidence type="ECO:0000256" key="12">
    <source>
        <dbReference type="PIRSR" id="PIRSR602403-1"/>
    </source>
</evidence>
<evidence type="ECO:0008006" key="17">
    <source>
        <dbReference type="Google" id="ProtNLM"/>
    </source>
</evidence>
<dbReference type="AlphaFoldDB" id="D7U6N9"/>
<dbReference type="GO" id="GO:0010268">
    <property type="term" value="P:brassinosteroid homeostasis"/>
    <property type="evidence" value="ECO:0000318"/>
    <property type="project" value="GO_Central"/>
</dbReference>
<evidence type="ECO:0000256" key="13">
    <source>
        <dbReference type="RuleBase" id="RU000461"/>
    </source>
</evidence>
<dbReference type="InterPro" id="IPR001128">
    <property type="entry name" value="Cyt_P450"/>
</dbReference>
<evidence type="ECO:0000256" key="11">
    <source>
        <dbReference type="ARBA" id="ARBA00023136"/>
    </source>
</evidence>
<dbReference type="InterPro" id="IPR002403">
    <property type="entry name" value="Cyt_P450_E_grp-IV"/>
</dbReference>
<feature type="transmembrane region" description="Helical" evidence="14">
    <location>
        <begin position="284"/>
        <end position="308"/>
    </location>
</feature>
<evidence type="ECO:0000256" key="3">
    <source>
        <dbReference type="ARBA" id="ARBA00010617"/>
    </source>
</evidence>
<proteinExistence type="inferred from homology"/>
<evidence type="ECO:0000256" key="10">
    <source>
        <dbReference type="ARBA" id="ARBA00023033"/>
    </source>
</evidence>
<dbReference type="STRING" id="29760.D7U6N9"/>
<organism evidence="15 16">
    <name type="scientific">Vitis vinifera</name>
    <name type="common">Grape</name>
    <dbReference type="NCBI Taxonomy" id="29760"/>
    <lineage>
        <taxon>Eukaryota</taxon>
        <taxon>Viridiplantae</taxon>
        <taxon>Streptophyta</taxon>
        <taxon>Embryophyta</taxon>
        <taxon>Tracheophyta</taxon>
        <taxon>Spermatophyta</taxon>
        <taxon>Magnoliopsida</taxon>
        <taxon>eudicotyledons</taxon>
        <taxon>Gunneridae</taxon>
        <taxon>Pentapetalae</taxon>
        <taxon>rosids</taxon>
        <taxon>Vitales</taxon>
        <taxon>Vitaceae</taxon>
        <taxon>Viteae</taxon>
        <taxon>Vitis</taxon>
    </lineage>
</organism>
<dbReference type="PROSITE" id="PS00086">
    <property type="entry name" value="CYTOCHROME_P450"/>
    <property type="match status" value="1"/>
</dbReference>
<comment type="subcellular location">
    <subcellularLocation>
        <location evidence="2">Membrane</location>
        <topology evidence="2">Single-pass membrane protein</topology>
    </subcellularLocation>
</comment>
<dbReference type="InterPro" id="IPR036396">
    <property type="entry name" value="Cyt_P450_sf"/>
</dbReference>
<dbReference type="GO" id="GO:0016020">
    <property type="term" value="C:membrane"/>
    <property type="evidence" value="ECO:0007669"/>
    <property type="project" value="UniProtKB-SubCell"/>
</dbReference>
<dbReference type="Proteomes" id="UP000009183">
    <property type="component" value="Chromosome 4"/>
</dbReference>
<keyword evidence="4 12" id="KW-0349">Heme</keyword>
<dbReference type="SMR" id="D7U6N9"/>
<dbReference type="InParanoid" id="D7U6N9"/>
<evidence type="ECO:0000256" key="7">
    <source>
        <dbReference type="ARBA" id="ARBA00022989"/>
    </source>
</evidence>
<keyword evidence="9 12" id="KW-0408">Iron</keyword>
<gene>
    <name evidence="15" type="ordered locus">VIT_04s0210g00150</name>
</gene>
<dbReference type="GO" id="GO:0020037">
    <property type="term" value="F:heme binding"/>
    <property type="evidence" value="ECO:0007669"/>
    <property type="project" value="InterPro"/>
</dbReference>
<keyword evidence="16" id="KW-1185">Reference proteome</keyword>
<dbReference type="InterPro" id="IPR017972">
    <property type="entry name" value="Cyt_P450_CS"/>
</dbReference>
<dbReference type="CDD" id="cd11043">
    <property type="entry name" value="CYP90-like"/>
    <property type="match status" value="1"/>
</dbReference>
<keyword evidence="11 14" id="KW-0472">Membrane</keyword>
<keyword evidence="7 14" id="KW-1133">Transmembrane helix</keyword>
<keyword evidence="10 13" id="KW-0503">Monooxygenase</keyword>
<protein>
    <recommendedName>
        <fullName evidence="17">Cytochrome P450 87A3</fullName>
    </recommendedName>
</protein>
<dbReference type="Pfam" id="PF00067">
    <property type="entry name" value="p450"/>
    <property type="match status" value="1"/>
</dbReference>
<reference evidence="16" key="1">
    <citation type="journal article" date="2007" name="Nature">
        <title>The grapevine genome sequence suggests ancestral hexaploidization in major angiosperm phyla.</title>
        <authorList>
            <consortium name="The French-Italian Public Consortium for Grapevine Genome Characterization."/>
            <person name="Jaillon O."/>
            <person name="Aury J.-M."/>
            <person name="Noel B."/>
            <person name="Policriti A."/>
            <person name="Clepet C."/>
            <person name="Casagrande A."/>
            <person name="Choisne N."/>
            <person name="Aubourg S."/>
            <person name="Vitulo N."/>
            <person name="Jubin C."/>
            <person name="Vezzi A."/>
            <person name="Legeai F."/>
            <person name="Hugueney P."/>
            <person name="Dasilva C."/>
            <person name="Horner D."/>
            <person name="Mica E."/>
            <person name="Jublot D."/>
            <person name="Poulain J."/>
            <person name="Bruyere C."/>
            <person name="Billault A."/>
            <person name="Segurens B."/>
            <person name="Gouyvenoux M."/>
            <person name="Ugarte E."/>
            <person name="Cattonaro F."/>
            <person name="Anthouard V."/>
            <person name="Vico V."/>
            <person name="Del Fabbro C."/>
            <person name="Alaux M."/>
            <person name="Di Gaspero G."/>
            <person name="Dumas V."/>
            <person name="Felice N."/>
            <person name="Paillard S."/>
            <person name="Juman I."/>
            <person name="Moroldo M."/>
            <person name="Scalabrin S."/>
            <person name="Canaguier A."/>
            <person name="Le Clainche I."/>
            <person name="Malacrida G."/>
            <person name="Durand E."/>
            <person name="Pesole G."/>
            <person name="Laucou V."/>
            <person name="Chatelet P."/>
            <person name="Merdinoglu D."/>
            <person name="Delledonne M."/>
            <person name="Pezzotti M."/>
            <person name="Lecharny A."/>
            <person name="Scarpelli C."/>
            <person name="Artiguenave F."/>
            <person name="Pe M.E."/>
            <person name="Valle G."/>
            <person name="Morgante M."/>
            <person name="Caboche M."/>
            <person name="Adam-Blondon A.-F."/>
            <person name="Weissenbach J."/>
            <person name="Quetier F."/>
            <person name="Wincker P."/>
        </authorList>
    </citation>
    <scope>NUCLEOTIDE SEQUENCE [LARGE SCALE GENOMIC DNA]</scope>
    <source>
        <strain evidence="16">cv. Pinot noir / PN40024</strain>
    </source>
</reference>
<dbReference type="SUPFAM" id="SSF48264">
    <property type="entry name" value="Cytochrome P450"/>
    <property type="match status" value="1"/>
</dbReference>
<evidence type="ECO:0000256" key="2">
    <source>
        <dbReference type="ARBA" id="ARBA00004167"/>
    </source>
</evidence>
<keyword evidence="5 14" id="KW-0812">Transmembrane</keyword>
<evidence type="ECO:0000256" key="5">
    <source>
        <dbReference type="ARBA" id="ARBA00022692"/>
    </source>
</evidence>
<dbReference type="GO" id="GO:0004497">
    <property type="term" value="F:monooxygenase activity"/>
    <property type="evidence" value="ECO:0000318"/>
    <property type="project" value="GO_Central"/>
</dbReference>
<name>D7U6N9_VITVI</name>
<feature type="binding site" description="axial binding residue" evidence="12">
    <location>
        <position position="435"/>
    </location>
    <ligand>
        <name>heme</name>
        <dbReference type="ChEBI" id="CHEBI:30413"/>
    </ligand>
    <ligandPart>
        <name>Fe</name>
        <dbReference type="ChEBI" id="CHEBI:18248"/>
    </ligandPart>
</feature>
<sequence length="504" mass="57349">MQKNKHHRSSYGPNELSLCVVSLVIIWITYWIRRWKNPRCNVTLPPGSLGFPLIGESIQFLISCSNSLDLHPFFRKRIQKYGPLFKTSMLGRQVVVTADPEANHFILEQEGKSVEMCYLDSVAQLCGHDESSAGATGHIHKYLRTLILNHFGYERLRYKLLKKVEAMAHKSLGAWSSQPSVELNRATSQIMLDFISKELFSYDPKGCTESMGDAFIDFLDSLASVPLNIPGTTFHKCLKNQKKTMKILREIVDERCASPEIRRGDFLDYFLEGMKKEAFITKDFIAFVMFGLLFASFESIPIMLSLALKLIMEHPLVLQELKNEHEAILRNKDTSNFTLTWEDYKSMTFTLHVIDETLRMANVGLGNFRKALEDIKIKGHTIPAGWTILVVSSVLHMDPNIYPDPLVFNPWRWKDGRSKITTKNFTPFGGGIRFCPGAELSKLTMAIFLHVAVTKYRFTKIKGGNLVRNPVLKFKDGFHIKVSKKMSHEDGAEREAKSGSVSIM</sequence>
<comment type="similarity">
    <text evidence="3 13">Belongs to the cytochrome P450 family.</text>
</comment>
<evidence type="ECO:0000256" key="9">
    <source>
        <dbReference type="ARBA" id="ARBA00023004"/>
    </source>
</evidence>
<keyword evidence="6 12" id="KW-0479">Metal-binding</keyword>
<comment type="cofactor">
    <cofactor evidence="1 12">
        <name>heme</name>
        <dbReference type="ChEBI" id="CHEBI:30413"/>
    </cofactor>
</comment>
<evidence type="ECO:0000256" key="4">
    <source>
        <dbReference type="ARBA" id="ARBA00022617"/>
    </source>
</evidence>
<dbReference type="GO" id="GO:0005506">
    <property type="term" value="F:iron ion binding"/>
    <property type="evidence" value="ECO:0007669"/>
    <property type="project" value="InterPro"/>
</dbReference>
<dbReference type="HOGENOM" id="CLU_001570_15_5_1"/>
<accession>D7U6N9</accession>
<dbReference type="PaxDb" id="29760-VIT_04s0210g00150.t01"/>
<evidence type="ECO:0000256" key="14">
    <source>
        <dbReference type="SAM" id="Phobius"/>
    </source>
</evidence>
<dbReference type="PANTHER" id="PTHR24286">
    <property type="entry name" value="CYTOCHROME P450 26"/>
    <property type="match status" value="1"/>
</dbReference>
<evidence type="ECO:0000313" key="16">
    <source>
        <dbReference type="Proteomes" id="UP000009183"/>
    </source>
</evidence>
<feature type="transmembrane region" description="Helical" evidence="14">
    <location>
        <begin position="12"/>
        <end position="32"/>
    </location>
</feature>
<dbReference type="FunFam" id="1.10.630.10:FF:000020">
    <property type="entry name" value="Cytochrome P450 family protein"/>
    <property type="match status" value="1"/>
</dbReference>
<dbReference type="eggNOG" id="KOG0157">
    <property type="taxonomic scope" value="Eukaryota"/>
</dbReference>
<dbReference type="PRINTS" id="PR00465">
    <property type="entry name" value="EP450IV"/>
</dbReference>
<evidence type="ECO:0000313" key="15">
    <source>
        <dbReference type="EMBL" id="CBI38409.3"/>
    </source>
</evidence>
<dbReference type="GO" id="GO:0016132">
    <property type="term" value="P:brassinosteroid biosynthetic process"/>
    <property type="evidence" value="ECO:0000318"/>
    <property type="project" value="GO_Central"/>
</dbReference>